<dbReference type="Pfam" id="PF00037">
    <property type="entry name" value="Fer4"/>
    <property type="match status" value="1"/>
</dbReference>
<proteinExistence type="predicted"/>
<gene>
    <name evidence="7" type="ORF">ENM11_03110</name>
</gene>
<dbReference type="InterPro" id="IPR017900">
    <property type="entry name" value="4Fe4S_Fe_S_CS"/>
</dbReference>
<evidence type="ECO:0000256" key="2">
    <source>
        <dbReference type="ARBA" id="ARBA00022723"/>
    </source>
</evidence>
<protein>
    <recommendedName>
        <fullName evidence="6">4Fe-4S ferredoxin-type domain-containing protein</fullName>
    </recommendedName>
</protein>
<dbReference type="GO" id="GO:0016020">
    <property type="term" value="C:membrane"/>
    <property type="evidence" value="ECO:0007669"/>
    <property type="project" value="InterPro"/>
</dbReference>
<dbReference type="PANTHER" id="PTHR10849">
    <property type="entry name" value="NADH DEHYDROGENASE UBIQUINONE IRON-SULFUR PROTEIN 8, MITOCHONDRIAL"/>
    <property type="match status" value="1"/>
</dbReference>
<keyword evidence="1" id="KW-0004">4Fe-4S</keyword>
<evidence type="ECO:0000256" key="5">
    <source>
        <dbReference type="ARBA" id="ARBA00023014"/>
    </source>
</evidence>
<keyword evidence="3" id="KW-0677">Repeat</keyword>
<sequence>MAFETVARIINPMLVAFKHIFSTPVTIKYPFERTVNTTGEYYRYDPKAGIAYPGYKGRHILYLDKCTGCSLCDIACQNIAEAITMVYGFNVSLRFSKELMESFKKGDEKVVQLFENLVDSLHNPPKVMRPNSHPTPDVSWTDFRAIKQSDAGFEWILNAEPVYAYRSEAILENYLSPFIEWAKSNGWVDEVVEMKDADKEDEYHRLSNGKYELMLSVRKIDEKLPHNKKSYFPAVDYSRCVFCGFCVDACPFYALEMMPEYEISALDRRSLFYNPKQLAKPGIAGPPVEIGWIDKLLMVLRGW</sequence>
<dbReference type="InterPro" id="IPR017896">
    <property type="entry name" value="4Fe4S_Fe-S-bd"/>
</dbReference>
<keyword evidence="2" id="KW-0479">Metal-binding</keyword>
<organism evidence="7">
    <name type="scientific">Caldiarchaeum subterraneum</name>
    <dbReference type="NCBI Taxonomy" id="311458"/>
    <lineage>
        <taxon>Archaea</taxon>
        <taxon>Nitrososphaerota</taxon>
        <taxon>Candidatus Caldarchaeales</taxon>
        <taxon>Candidatus Caldarchaeaceae</taxon>
        <taxon>Candidatus Caldarchaeum</taxon>
    </lineage>
</organism>
<keyword evidence="5" id="KW-0411">Iron-sulfur</keyword>
<comment type="caution">
    <text evidence="7">The sequence shown here is derived from an EMBL/GenBank/DDBJ whole genome shotgun (WGS) entry which is preliminary data.</text>
</comment>
<dbReference type="GO" id="GO:0051539">
    <property type="term" value="F:4 iron, 4 sulfur cluster binding"/>
    <property type="evidence" value="ECO:0007669"/>
    <property type="project" value="UniProtKB-KW"/>
</dbReference>
<evidence type="ECO:0000256" key="3">
    <source>
        <dbReference type="ARBA" id="ARBA00022737"/>
    </source>
</evidence>
<evidence type="ECO:0000256" key="1">
    <source>
        <dbReference type="ARBA" id="ARBA00022485"/>
    </source>
</evidence>
<evidence type="ECO:0000313" key="7">
    <source>
        <dbReference type="EMBL" id="HHK68129.1"/>
    </source>
</evidence>
<dbReference type="InterPro" id="IPR010226">
    <property type="entry name" value="NADH_quinone_OxRdtase_chainI"/>
</dbReference>
<dbReference type="SUPFAM" id="SSF46548">
    <property type="entry name" value="alpha-helical ferredoxin"/>
    <property type="match status" value="1"/>
</dbReference>
<dbReference type="Gene3D" id="3.30.70.3270">
    <property type="match status" value="1"/>
</dbReference>
<dbReference type="GO" id="GO:0003954">
    <property type="term" value="F:NADH dehydrogenase activity"/>
    <property type="evidence" value="ECO:0007669"/>
    <property type="project" value="TreeGrafter"/>
</dbReference>
<reference evidence="7" key="1">
    <citation type="journal article" date="2020" name="mSystems">
        <title>Genome- and Community-Level Interaction Insights into Carbon Utilization and Element Cycling Functions of Hydrothermarchaeota in Hydrothermal Sediment.</title>
        <authorList>
            <person name="Zhou Z."/>
            <person name="Liu Y."/>
            <person name="Xu W."/>
            <person name="Pan J."/>
            <person name="Luo Z.H."/>
            <person name="Li M."/>
        </authorList>
    </citation>
    <scope>NUCLEOTIDE SEQUENCE [LARGE SCALE GENOMIC DNA]</scope>
    <source>
        <strain evidence="7">SpSt-1056</strain>
    </source>
</reference>
<dbReference type="EMBL" id="DRWN01000025">
    <property type="protein sequence ID" value="HHK68129.1"/>
    <property type="molecule type" value="Genomic_DNA"/>
</dbReference>
<dbReference type="PROSITE" id="PS51379">
    <property type="entry name" value="4FE4S_FER_2"/>
    <property type="match status" value="2"/>
</dbReference>
<name>A0A7C5Q3Y1_CALS0</name>
<dbReference type="AlphaFoldDB" id="A0A7C5Q3Y1"/>
<dbReference type="GO" id="GO:0046872">
    <property type="term" value="F:metal ion binding"/>
    <property type="evidence" value="ECO:0007669"/>
    <property type="project" value="UniProtKB-KW"/>
</dbReference>
<feature type="domain" description="4Fe-4S ferredoxin-type" evidence="6">
    <location>
        <begin position="231"/>
        <end position="260"/>
    </location>
</feature>
<keyword evidence="4" id="KW-0408">Iron</keyword>
<accession>A0A7C5Q3Y1</accession>
<dbReference type="PANTHER" id="PTHR10849:SF35">
    <property type="entry name" value="FORMATE HYDROGENLYASE SUBUNIT 6-RELATED"/>
    <property type="match status" value="1"/>
</dbReference>
<feature type="domain" description="4Fe-4S ferredoxin-type" evidence="6">
    <location>
        <begin position="57"/>
        <end position="88"/>
    </location>
</feature>
<evidence type="ECO:0000256" key="4">
    <source>
        <dbReference type="ARBA" id="ARBA00023004"/>
    </source>
</evidence>
<dbReference type="GO" id="GO:0009060">
    <property type="term" value="P:aerobic respiration"/>
    <property type="evidence" value="ECO:0007669"/>
    <property type="project" value="TreeGrafter"/>
</dbReference>
<evidence type="ECO:0000259" key="6">
    <source>
        <dbReference type="PROSITE" id="PS51379"/>
    </source>
</evidence>
<dbReference type="PROSITE" id="PS00198">
    <property type="entry name" value="4FE4S_FER_1"/>
    <property type="match status" value="1"/>
</dbReference>